<dbReference type="AlphaFoldDB" id="A0A0E9P777"/>
<reference evidence="1" key="2">
    <citation type="journal article" date="2015" name="Fish Shellfish Immunol.">
        <title>Early steps in the European eel (Anguilla anguilla)-Vibrio vulnificus interaction in the gills: Role of the RtxA13 toxin.</title>
        <authorList>
            <person name="Callol A."/>
            <person name="Pajuelo D."/>
            <person name="Ebbesson L."/>
            <person name="Teles M."/>
            <person name="MacKenzie S."/>
            <person name="Amaro C."/>
        </authorList>
    </citation>
    <scope>NUCLEOTIDE SEQUENCE</scope>
</reference>
<reference evidence="1" key="1">
    <citation type="submission" date="2014-11" db="EMBL/GenBank/DDBJ databases">
        <authorList>
            <person name="Amaro Gonzalez C."/>
        </authorList>
    </citation>
    <scope>NUCLEOTIDE SEQUENCE</scope>
</reference>
<accession>A0A0E9P777</accession>
<protein>
    <submittedName>
        <fullName evidence="1">Uncharacterized protein</fullName>
    </submittedName>
</protein>
<name>A0A0E9P777_ANGAN</name>
<dbReference type="EMBL" id="GBXM01108091">
    <property type="protein sequence ID" value="JAH00486.1"/>
    <property type="molecule type" value="Transcribed_RNA"/>
</dbReference>
<proteinExistence type="predicted"/>
<evidence type="ECO:0000313" key="1">
    <source>
        <dbReference type="EMBL" id="JAH00486.1"/>
    </source>
</evidence>
<sequence>MGFIFSFSIQLMTLVLYCSSFSKLLFKHHIPPPHLRKVKINGKTWSLRFVNL</sequence>
<organism evidence="1">
    <name type="scientific">Anguilla anguilla</name>
    <name type="common">European freshwater eel</name>
    <name type="synonym">Muraena anguilla</name>
    <dbReference type="NCBI Taxonomy" id="7936"/>
    <lineage>
        <taxon>Eukaryota</taxon>
        <taxon>Metazoa</taxon>
        <taxon>Chordata</taxon>
        <taxon>Craniata</taxon>
        <taxon>Vertebrata</taxon>
        <taxon>Euteleostomi</taxon>
        <taxon>Actinopterygii</taxon>
        <taxon>Neopterygii</taxon>
        <taxon>Teleostei</taxon>
        <taxon>Anguilliformes</taxon>
        <taxon>Anguillidae</taxon>
        <taxon>Anguilla</taxon>
    </lineage>
</organism>